<dbReference type="InterPro" id="IPR006312">
    <property type="entry name" value="TatA/E"/>
</dbReference>
<evidence type="ECO:0000256" key="4">
    <source>
        <dbReference type="ARBA" id="ARBA00022692"/>
    </source>
</evidence>
<dbReference type="PANTHER" id="PTHR42982:SF1">
    <property type="entry name" value="SEC-INDEPENDENT PROTEIN TRANSLOCASE PROTEIN TATA"/>
    <property type="match status" value="1"/>
</dbReference>
<dbReference type="Proteomes" id="UP000620633">
    <property type="component" value="Unassembled WGS sequence"/>
</dbReference>
<dbReference type="RefSeq" id="WP_189099160.1">
    <property type="nucleotide sequence ID" value="NZ_BMQO01000002.1"/>
</dbReference>
<dbReference type="PANTHER" id="PTHR42982">
    <property type="entry name" value="SEC-INDEPENDENT PROTEIN TRANSLOCASE PROTEIN TATA"/>
    <property type="match status" value="1"/>
</dbReference>
<reference evidence="11" key="1">
    <citation type="journal article" date="2019" name="Int. J. Syst. Evol. Microbiol.">
        <title>The Global Catalogue of Microorganisms (GCM) 10K type strain sequencing project: providing services to taxonomists for standard genome sequencing and annotation.</title>
        <authorList>
            <consortium name="The Broad Institute Genomics Platform"/>
            <consortium name="The Broad Institute Genome Sequencing Center for Infectious Disease"/>
            <person name="Wu L."/>
            <person name="Ma J."/>
        </authorList>
    </citation>
    <scope>NUCLEOTIDE SEQUENCE [LARGE SCALE GENOMIC DNA]</scope>
    <source>
        <strain evidence="11">JCM 31406</strain>
    </source>
</reference>
<protein>
    <recommendedName>
        <fullName evidence="9">Sec-independent protein translocase protein TatA</fullName>
    </recommendedName>
</protein>
<evidence type="ECO:0000256" key="7">
    <source>
        <dbReference type="ARBA" id="ARBA00023010"/>
    </source>
</evidence>
<dbReference type="NCBIfam" id="NF011430">
    <property type="entry name" value="PRK14861.1"/>
    <property type="match status" value="1"/>
</dbReference>
<evidence type="ECO:0000313" key="10">
    <source>
        <dbReference type="EMBL" id="GGS18159.1"/>
    </source>
</evidence>
<keyword evidence="5 9" id="KW-0653">Protein transport</keyword>
<comment type="function">
    <text evidence="9">Part of the twin-arginine translocation (Tat) system that transports large folded proteins containing a characteristic twin-arginine motif in their signal peptide across membranes. TatA could form the protein-conducting channel of the Tat system.</text>
</comment>
<evidence type="ECO:0000256" key="5">
    <source>
        <dbReference type="ARBA" id="ARBA00022927"/>
    </source>
</evidence>
<sequence length="102" mass="10316">MPNIGAPELLVILLVALVVFGPRKLPELGKSLGNGLREFRKSTQGLKDSISLEEPAAQTAPAQAVPAQATAVSPAAVMPTAVTPAAVTPAAVTPVALNKVQA</sequence>
<keyword evidence="6 9" id="KW-1133">Transmembrane helix</keyword>
<gene>
    <name evidence="9" type="primary">tatA</name>
    <name evidence="10" type="ORF">GCM10008961_07080</name>
</gene>
<proteinExistence type="inferred from homology"/>
<evidence type="ECO:0000313" key="11">
    <source>
        <dbReference type="Proteomes" id="UP000620633"/>
    </source>
</evidence>
<evidence type="ECO:0000256" key="9">
    <source>
        <dbReference type="HAMAP-Rule" id="MF_00236"/>
    </source>
</evidence>
<evidence type="ECO:0000256" key="6">
    <source>
        <dbReference type="ARBA" id="ARBA00022989"/>
    </source>
</evidence>
<comment type="caution">
    <text evidence="10">The sequence shown here is derived from an EMBL/GenBank/DDBJ whole genome shotgun (WGS) entry which is preliminary data.</text>
</comment>
<dbReference type="NCBIfam" id="TIGR01411">
    <property type="entry name" value="tatAE"/>
    <property type="match status" value="1"/>
</dbReference>
<evidence type="ECO:0000256" key="2">
    <source>
        <dbReference type="ARBA" id="ARBA00022448"/>
    </source>
</evidence>
<comment type="subunit">
    <text evidence="9">Forms a complex with TatC.</text>
</comment>
<keyword evidence="2 9" id="KW-0813">Transport</keyword>
<keyword evidence="4 9" id="KW-0812">Transmembrane</keyword>
<evidence type="ECO:0000256" key="8">
    <source>
        <dbReference type="ARBA" id="ARBA00023136"/>
    </source>
</evidence>
<dbReference type="EMBL" id="BMQO01000002">
    <property type="protein sequence ID" value="GGS18159.1"/>
    <property type="molecule type" value="Genomic_DNA"/>
</dbReference>
<dbReference type="HAMAP" id="MF_00236">
    <property type="entry name" value="TatA_E"/>
    <property type="match status" value="1"/>
</dbReference>
<comment type="subcellular location">
    <subcellularLocation>
        <location evidence="1 9">Cell membrane</location>
        <topology evidence="1 9">Single-pass membrane protein</topology>
    </subcellularLocation>
</comment>
<evidence type="ECO:0000256" key="3">
    <source>
        <dbReference type="ARBA" id="ARBA00022475"/>
    </source>
</evidence>
<dbReference type="Gene3D" id="1.20.5.3310">
    <property type="match status" value="1"/>
</dbReference>
<keyword evidence="11" id="KW-1185">Reference proteome</keyword>
<name>A0ABQ2SF45_9DEIO</name>
<keyword evidence="7 9" id="KW-0811">Translocation</keyword>
<accession>A0ABQ2SF45</accession>
<evidence type="ECO:0000256" key="1">
    <source>
        <dbReference type="ARBA" id="ARBA00004162"/>
    </source>
</evidence>
<dbReference type="PRINTS" id="PR01506">
    <property type="entry name" value="TATBPROTEIN"/>
</dbReference>
<keyword evidence="8 9" id="KW-0472">Membrane</keyword>
<comment type="similarity">
    <text evidence="9">Belongs to the TatA/E family.</text>
</comment>
<keyword evidence="3 9" id="KW-1003">Cell membrane</keyword>
<dbReference type="Pfam" id="PF02416">
    <property type="entry name" value="TatA_B_E"/>
    <property type="match status" value="1"/>
</dbReference>
<organism evidence="10 11">
    <name type="scientific">Deinococcus knuensis</name>
    <dbReference type="NCBI Taxonomy" id="1837380"/>
    <lineage>
        <taxon>Bacteria</taxon>
        <taxon>Thermotogati</taxon>
        <taxon>Deinococcota</taxon>
        <taxon>Deinococci</taxon>
        <taxon>Deinococcales</taxon>
        <taxon>Deinococcaceae</taxon>
        <taxon>Deinococcus</taxon>
    </lineage>
</organism>
<dbReference type="InterPro" id="IPR003369">
    <property type="entry name" value="TatA/B/E"/>
</dbReference>